<gene>
    <name evidence="2" type="ORF">CTI12_AA622870</name>
</gene>
<organism evidence="2 3">
    <name type="scientific">Artemisia annua</name>
    <name type="common">Sweet wormwood</name>
    <dbReference type="NCBI Taxonomy" id="35608"/>
    <lineage>
        <taxon>Eukaryota</taxon>
        <taxon>Viridiplantae</taxon>
        <taxon>Streptophyta</taxon>
        <taxon>Embryophyta</taxon>
        <taxon>Tracheophyta</taxon>
        <taxon>Spermatophyta</taxon>
        <taxon>Magnoliopsida</taxon>
        <taxon>eudicotyledons</taxon>
        <taxon>Gunneridae</taxon>
        <taxon>Pentapetalae</taxon>
        <taxon>asterids</taxon>
        <taxon>campanulids</taxon>
        <taxon>Asterales</taxon>
        <taxon>Asteraceae</taxon>
        <taxon>Asteroideae</taxon>
        <taxon>Anthemideae</taxon>
        <taxon>Artemisiinae</taxon>
        <taxon>Artemisia</taxon>
    </lineage>
</organism>
<dbReference type="PROSITE" id="PS50181">
    <property type="entry name" value="FBOX"/>
    <property type="match status" value="1"/>
</dbReference>
<dbReference type="Pfam" id="PF12937">
    <property type="entry name" value="F-box-like"/>
    <property type="match status" value="1"/>
</dbReference>
<evidence type="ECO:0000313" key="2">
    <source>
        <dbReference type="EMBL" id="PWA34044.1"/>
    </source>
</evidence>
<evidence type="ECO:0000259" key="1">
    <source>
        <dbReference type="PROSITE" id="PS50181"/>
    </source>
</evidence>
<protein>
    <submittedName>
        <fullName evidence="2">F-box domain, Leucine-rich repeat domain, L domain-like protein</fullName>
    </submittedName>
</protein>
<dbReference type="InterPro" id="IPR036047">
    <property type="entry name" value="F-box-like_dom_sf"/>
</dbReference>
<dbReference type="PANTHER" id="PTHR31215">
    <property type="entry name" value="OS05G0510400 PROTEIN-RELATED"/>
    <property type="match status" value="1"/>
</dbReference>
<dbReference type="STRING" id="35608.A0A2U1KBA8"/>
<comment type="caution">
    <text evidence="2">The sequence shown here is derived from an EMBL/GenBank/DDBJ whole genome shotgun (WGS) entry which is preliminary data.</text>
</comment>
<dbReference type="AlphaFoldDB" id="A0A2U1KBA8"/>
<dbReference type="Gene3D" id="1.20.1280.50">
    <property type="match status" value="1"/>
</dbReference>
<dbReference type="Proteomes" id="UP000245207">
    <property type="component" value="Unassembled WGS sequence"/>
</dbReference>
<dbReference type="InterPro" id="IPR044809">
    <property type="entry name" value="AUF1-like"/>
</dbReference>
<reference evidence="2 3" key="1">
    <citation type="journal article" date="2018" name="Mol. Plant">
        <title>The genome of Artemisia annua provides insight into the evolution of Asteraceae family and artemisinin biosynthesis.</title>
        <authorList>
            <person name="Shen Q."/>
            <person name="Zhang L."/>
            <person name="Liao Z."/>
            <person name="Wang S."/>
            <person name="Yan T."/>
            <person name="Shi P."/>
            <person name="Liu M."/>
            <person name="Fu X."/>
            <person name="Pan Q."/>
            <person name="Wang Y."/>
            <person name="Lv Z."/>
            <person name="Lu X."/>
            <person name="Zhang F."/>
            <person name="Jiang W."/>
            <person name="Ma Y."/>
            <person name="Chen M."/>
            <person name="Hao X."/>
            <person name="Li L."/>
            <person name="Tang Y."/>
            <person name="Lv G."/>
            <person name="Zhou Y."/>
            <person name="Sun X."/>
            <person name="Brodelius P.E."/>
            <person name="Rose J.K.C."/>
            <person name="Tang K."/>
        </authorList>
    </citation>
    <scope>NUCLEOTIDE SEQUENCE [LARGE SCALE GENOMIC DNA]</scope>
    <source>
        <strain evidence="3">cv. Huhao1</strain>
        <tissue evidence="2">Leaf</tissue>
    </source>
</reference>
<feature type="domain" description="F-box" evidence="1">
    <location>
        <begin position="56"/>
        <end position="113"/>
    </location>
</feature>
<keyword evidence="3" id="KW-1185">Reference proteome</keyword>
<sequence>MFVGPQIEPIGGNIMAHASTTIVNVVMTNHSLPSFKHMICSCNFNNFEKSHVEDDSSSFDALPDDVVLQIFRKLVDLKALCPCKLVSKRFYRIIRQVDAISFITKPDISFDSVLPLIQSLSIFGGLKSLCIQIPDSCVDCPLFKWKIKFGGKLDSFIFLSPNSIYSNKELYVKANGHGQEEEGEYIKHIDVALCLATSMMRHLMLLICIKDIPSLEKISIMDCDKRWKVSLSGVKVTEMRNDLTSSSESIYKRLEVGIRVSRCYIPLLELPVSGYVMKGVTFYVCERDDLPEDEYGRFWKTVDADFEDKEEAAYCEGIMEIIKNHMGRMERMSGVPAAGFF</sequence>
<dbReference type="InterPro" id="IPR001810">
    <property type="entry name" value="F-box_dom"/>
</dbReference>
<dbReference type="SUPFAM" id="SSF81383">
    <property type="entry name" value="F-box domain"/>
    <property type="match status" value="1"/>
</dbReference>
<dbReference type="OrthoDB" id="812961at2759"/>
<dbReference type="EMBL" id="PKPP01024102">
    <property type="protein sequence ID" value="PWA34044.1"/>
    <property type="molecule type" value="Genomic_DNA"/>
</dbReference>
<accession>A0A2U1KBA8</accession>
<proteinExistence type="predicted"/>
<evidence type="ECO:0000313" key="3">
    <source>
        <dbReference type="Proteomes" id="UP000245207"/>
    </source>
</evidence>
<name>A0A2U1KBA8_ARTAN</name>